<dbReference type="EnsemblPlants" id="ONIVA04G02310.1">
    <property type="protein sequence ID" value="ONIVA04G02310.1"/>
    <property type="gene ID" value="ONIVA04G02310"/>
</dbReference>
<keyword evidence="1" id="KW-0812">Transmembrane</keyword>
<dbReference type="HOGENOM" id="CLU_2403383_0_0_1"/>
<evidence type="ECO:0000256" key="1">
    <source>
        <dbReference type="SAM" id="Phobius"/>
    </source>
</evidence>
<dbReference type="Proteomes" id="UP000006591">
    <property type="component" value="Chromosome 4"/>
</dbReference>
<protein>
    <submittedName>
        <fullName evidence="2">Uncharacterized protein</fullName>
    </submittedName>
</protein>
<reference evidence="2" key="1">
    <citation type="submission" date="2015-04" db="UniProtKB">
        <authorList>
            <consortium name="EnsemblPlants"/>
        </authorList>
    </citation>
    <scope>IDENTIFICATION</scope>
    <source>
        <strain evidence="2">SL10</strain>
    </source>
</reference>
<dbReference type="Gramene" id="ONIVA04G02310.1">
    <property type="protein sequence ID" value="ONIVA04G02310.1"/>
    <property type="gene ID" value="ONIVA04G02310"/>
</dbReference>
<dbReference type="AlphaFoldDB" id="A0A0E0GXS2"/>
<evidence type="ECO:0000313" key="2">
    <source>
        <dbReference type="EnsemblPlants" id="ONIVA04G02310.1"/>
    </source>
</evidence>
<evidence type="ECO:0000313" key="3">
    <source>
        <dbReference type="Proteomes" id="UP000006591"/>
    </source>
</evidence>
<keyword evidence="1" id="KW-1133">Transmembrane helix</keyword>
<feature type="transmembrane region" description="Helical" evidence="1">
    <location>
        <begin position="6"/>
        <end position="25"/>
    </location>
</feature>
<accession>A0A0E0GXS2</accession>
<proteinExistence type="predicted"/>
<organism evidence="2">
    <name type="scientific">Oryza nivara</name>
    <name type="common">Indian wild rice</name>
    <name type="synonym">Oryza sativa f. spontanea</name>
    <dbReference type="NCBI Taxonomy" id="4536"/>
    <lineage>
        <taxon>Eukaryota</taxon>
        <taxon>Viridiplantae</taxon>
        <taxon>Streptophyta</taxon>
        <taxon>Embryophyta</taxon>
        <taxon>Tracheophyta</taxon>
        <taxon>Spermatophyta</taxon>
        <taxon>Magnoliopsida</taxon>
        <taxon>Liliopsida</taxon>
        <taxon>Poales</taxon>
        <taxon>Poaceae</taxon>
        <taxon>BOP clade</taxon>
        <taxon>Oryzoideae</taxon>
        <taxon>Oryzeae</taxon>
        <taxon>Oryzinae</taxon>
        <taxon>Oryza</taxon>
    </lineage>
</organism>
<reference evidence="2" key="2">
    <citation type="submission" date="2018-04" db="EMBL/GenBank/DDBJ databases">
        <title>OnivRS2 (Oryza nivara Reference Sequence Version 2).</title>
        <authorList>
            <person name="Zhang J."/>
            <person name="Kudrna D."/>
            <person name="Lee S."/>
            <person name="Talag J."/>
            <person name="Rajasekar S."/>
            <person name="Welchert J."/>
            <person name="Hsing Y.-I."/>
            <person name="Wing R.A."/>
        </authorList>
    </citation>
    <scope>NUCLEOTIDE SEQUENCE [LARGE SCALE GENOMIC DNA]</scope>
    <source>
        <strain evidence="2">SL10</strain>
    </source>
</reference>
<keyword evidence="3" id="KW-1185">Reference proteome</keyword>
<name>A0A0E0GXS2_ORYNI</name>
<keyword evidence="1" id="KW-0472">Membrane</keyword>
<sequence length="93" mass="10198">MGSFFAPAPVGSFVLLVVLIIRLRLDDRRFGNLAGSDPGTRDSLRHRTLALLRRAGPLVYFGGVRLGRQFTIMHLVCPAVKLALQQPAILRGC</sequence>